<proteinExistence type="evidence at transcript level"/>
<evidence type="ECO:0000256" key="2">
    <source>
        <dbReference type="ARBA" id="ARBA00022737"/>
    </source>
</evidence>
<dbReference type="VEuPathDB" id="VectorBase:AALFPA_040498"/>
<keyword evidence="4" id="KW-0862">Zinc</keyword>
<dbReference type="GO" id="GO:0031519">
    <property type="term" value="C:PcG protein complex"/>
    <property type="evidence" value="ECO:0007669"/>
    <property type="project" value="TreeGrafter"/>
</dbReference>
<dbReference type="PANTHER" id="PTHR14003">
    <property type="entry name" value="TRANSCRIPTIONAL REPRESSOR PROTEIN YY"/>
    <property type="match status" value="1"/>
</dbReference>
<accession>A0A023EGM6</accession>
<dbReference type="PROSITE" id="PS00028">
    <property type="entry name" value="ZINC_FINGER_C2H2_1"/>
    <property type="match status" value="3"/>
</dbReference>
<organism evidence="7">
    <name type="scientific">Aedes albopictus</name>
    <name type="common">Asian tiger mosquito</name>
    <name type="synonym">Stegomyia albopicta</name>
    <dbReference type="NCBI Taxonomy" id="7160"/>
    <lineage>
        <taxon>Eukaryota</taxon>
        <taxon>Metazoa</taxon>
        <taxon>Ecdysozoa</taxon>
        <taxon>Arthropoda</taxon>
        <taxon>Hexapoda</taxon>
        <taxon>Insecta</taxon>
        <taxon>Pterygota</taxon>
        <taxon>Neoptera</taxon>
        <taxon>Endopterygota</taxon>
        <taxon>Diptera</taxon>
        <taxon>Nematocera</taxon>
        <taxon>Culicoidea</taxon>
        <taxon>Culicidae</taxon>
        <taxon>Culicinae</taxon>
        <taxon>Aedini</taxon>
        <taxon>Aedes</taxon>
        <taxon>Stegomyia</taxon>
    </lineage>
</organism>
<dbReference type="PROSITE" id="PS50157">
    <property type="entry name" value="ZINC_FINGER_C2H2_2"/>
    <property type="match status" value="2"/>
</dbReference>
<dbReference type="InterPro" id="IPR036236">
    <property type="entry name" value="Znf_C2H2_sf"/>
</dbReference>
<dbReference type="GO" id="GO:0005667">
    <property type="term" value="C:transcription regulator complex"/>
    <property type="evidence" value="ECO:0007669"/>
    <property type="project" value="TreeGrafter"/>
</dbReference>
<dbReference type="Pfam" id="PF00096">
    <property type="entry name" value="zf-C2H2"/>
    <property type="match status" value="1"/>
</dbReference>
<keyword evidence="3 5" id="KW-0863">Zinc-finger</keyword>
<evidence type="ECO:0000259" key="6">
    <source>
        <dbReference type="PROSITE" id="PS50157"/>
    </source>
</evidence>
<reference evidence="7" key="1">
    <citation type="journal article" date="2014" name="PLoS Negl. Trop. Dis.">
        <title>Identification and characterization of seminal fluid proteins in the Asian tiger mosquito, Aedes albopictus.</title>
        <authorList>
            <person name="Boes K.E."/>
            <person name="Ribeiro J.M."/>
            <person name="Wong A."/>
            <person name="Harrington L.C."/>
            <person name="Wolfner M.F."/>
            <person name="Sirot L.K."/>
        </authorList>
    </citation>
    <scope>NUCLEOTIDE SEQUENCE</scope>
    <source>
        <tissue evidence="7">Reproductive organs</tissue>
    </source>
</reference>
<dbReference type="AlphaFoldDB" id="A0A023EGM6"/>
<keyword evidence="2" id="KW-0677">Repeat</keyword>
<dbReference type="Gene3D" id="3.30.160.60">
    <property type="entry name" value="Classic Zinc Finger"/>
    <property type="match status" value="2"/>
</dbReference>
<evidence type="ECO:0000256" key="1">
    <source>
        <dbReference type="ARBA" id="ARBA00022723"/>
    </source>
</evidence>
<feature type="domain" description="C2H2-type" evidence="6">
    <location>
        <begin position="64"/>
        <end position="92"/>
    </location>
</feature>
<dbReference type="InterPro" id="IPR013087">
    <property type="entry name" value="Znf_C2H2_type"/>
</dbReference>
<dbReference type="EMBL" id="GAPW01005633">
    <property type="protein sequence ID" value="JAC07965.1"/>
    <property type="molecule type" value="mRNA"/>
</dbReference>
<dbReference type="VEuPathDB" id="VectorBase:AALC636_007151"/>
<feature type="domain" description="C2H2-type" evidence="6">
    <location>
        <begin position="25"/>
        <end position="54"/>
    </location>
</feature>
<dbReference type="GO" id="GO:0000978">
    <property type="term" value="F:RNA polymerase II cis-regulatory region sequence-specific DNA binding"/>
    <property type="evidence" value="ECO:0007669"/>
    <property type="project" value="TreeGrafter"/>
</dbReference>
<protein>
    <recommendedName>
        <fullName evidence="6">C2H2-type domain-containing protein</fullName>
    </recommendedName>
</protein>
<sequence length="147" mass="17478">MYATKTFQDRRKLMMHMKLHGPKNFMCQEPECGKSFIRENSLHRHAKMHENKRERESKKAASSLECDLCEKVFHRKTKLLQHKIEKHGLESHNCQFCIAQFTTRKELDDHLEIHAKLSNVIQDKTKMNEQQQPLQEHVVVKTEPTED</sequence>
<evidence type="ECO:0000256" key="5">
    <source>
        <dbReference type="PROSITE-ProRule" id="PRU00042"/>
    </source>
</evidence>
<dbReference type="SUPFAM" id="SSF57667">
    <property type="entry name" value="beta-beta-alpha zinc fingers"/>
    <property type="match status" value="2"/>
</dbReference>
<dbReference type="GO" id="GO:0008270">
    <property type="term" value="F:zinc ion binding"/>
    <property type="evidence" value="ECO:0007669"/>
    <property type="project" value="UniProtKB-KW"/>
</dbReference>
<dbReference type="SMART" id="SM00355">
    <property type="entry name" value="ZnF_C2H2"/>
    <property type="match status" value="3"/>
</dbReference>
<evidence type="ECO:0000256" key="4">
    <source>
        <dbReference type="ARBA" id="ARBA00022833"/>
    </source>
</evidence>
<evidence type="ECO:0000256" key="3">
    <source>
        <dbReference type="ARBA" id="ARBA00022771"/>
    </source>
</evidence>
<dbReference type="PANTHER" id="PTHR14003:SF19">
    <property type="entry name" value="YY2 TRANSCRIPTION FACTOR"/>
    <property type="match status" value="1"/>
</dbReference>
<dbReference type="GO" id="GO:0000785">
    <property type="term" value="C:chromatin"/>
    <property type="evidence" value="ECO:0007669"/>
    <property type="project" value="TreeGrafter"/>
</dbReference>
<evidence type="ECO:0000313" key="7">
    <source>
        <dbReference type="EMBL" id="JAC07965.1"/>
    </source>
</evidence>
<keyword evidence="1" id="KW-0479">Metal-binding</keyword>
<dbReference type="GO" id="GO:0000981">
    <property type="term" value="F:DNA-binding transcription factor activity, RNA polymerase II-specific"/>
    <property type="evidence" value="ECO:0007669"/>
    <property type="project" value="TreeGrafter"/>
</dbReference>
<name>A0A023EGM6_AEDAL</name>